<protein>
    <submittedName>
        <fullName evidence="1">Uncharacterized protein</fullName>
    </submittedName>
</protein>
<name>A0ABS4K940_9CLOT</name>
<accession>A0ABS4K940</accession>
<evidence type="ECO:0000313" key="1">
    <source>
        <dbReference type="EMBL" id="MBP2023119.1"/>
    </source>
</evidence>
<proteinExistence type="predicted"/>
<dbReference type="Proteomes" id="UP001519308">
    <property type="component" value="Unassembled WGS sequence"/>
</dbReference>
<evidence type="ECO:0000313" key="2">
    <source>
        <dbReference type="Proteomes" id="UP001519308"/>
    </source>
</evidence>
<gene>
    <name evidence="1" type="ORF">J2Z44_002953</name>
</gene>
<dbReference type="EMBL" id="JAGGLL010000023">
    <property type="protein sequence ID" value="MBP2023119.1"/>
    <property type="molecule type" value="Genomic_DNA"/>
</dbReference>
<keyword evidence="2" id="KW-1185">Reference proteome</keyword>
<sequence>MKKTTMLAIAWIVTAIAVSIAIYVTKDSYPLFAMAIPAFAMNIDGEDKEKEEDRGV</sequence>
<organism evidence="1 2">
    <name type="scientific">Clostridium punense</name>
    <dbReference type="NCBI Taxonomy" id="1054297"/>
    <lineage>
        <taxon>Bacteria</taxon>
        <taxon>Bacillati</taxon>
        <taxon>Bacillota</taxon>
        <taxon>Clostridia</taxon>
        <taxon>Eubacteriales</taxon>
        <taxon>Clostridiaceae</taxon>
        <taxon>Clostridium</taxon>
    </lineage>
</organism>
<dbReference type="RefSeq" id="WP_021285109.1">
    <property type="nucleotide sequence ID" value="NZ_JAGGLL010000023.1"/>
</dbReference>
<comment type="caution">
    <text evidence="1">The sequence shown here is derived from an EMBL/GenBank/DDBJ whole genome shotgun (WGS) entry which is preliminary data.</text>
</comment>
<reference evidence="1 2" key="1">
    <citation type="submission" date="2021-03" db="EMBL/GenBank/DDBJ databases">
        <title>Genomic Encyclopedia of Type Strains, Phase IV (KMG-IV): sequencing the most valuable type-strain genomes for metagenomic binning, comparative biology and taxonomic classification.</title>
        <authorList>
            <person name="Goeker M."/>
        </authorList>
    </citation>
    <scope>NUCLEOTIDE SEQUENCE [LARGE SCALE GENOMIC DNA]</scope>
    <source>
        <strain evidence="1 2">DSM 28650</strain>
    </source>
</reference>